<gene>
    <name evidence="1" type="ORF">PVT71_27925</name>
</gene>
<proteinExistence type="predicted"/>
<sequence length="297" mass="31711">MSAAPLSITVGHHPISRAAMEPGRAERHGLELQRIVTRPMHDAFTPMIREQAFDASELAIVSAMQAVAYGVPLVLLPVTLAARFQHGCIVRNAERPAFGVGDMAGRRVGVRAYTQTTGAWVRTILQHEYGLSPLSMHWVTQVGAHVAQFEDPPHVEHAPKSASLLGMLEEGVIDAAIFGNDLPDLPWVAPVIEDADSAARASFARTGRVPVNHLLCVTRELAEARPEAVAGLMALFREAKAESRGAGEDLYPLGIEAMAASVEALLASAWDQGLLPERMDVGTLFGPARAILGSGAD</sequence>
<evidence type="ECO:0008006" key="2">
    <source>
        <dbReference type="Google" id="ProtNLM"/>
    </source>
</evidence>
<geneLocation type="plasmid" evidence="1">
    <name>unnamed4</name>
</geneLocation>
<dbReference type="Gene3D" id="3.40.190.10">
    <property type="entry name" value="Periplasmic binding protein-like II"/>
    <property type="match status" value="2"/>
</dbReference>
<dbReference type="SUPFAM" id="SSF53850">
    <property type="entry name" value="Periplasmic binding protein-like II"/>
    <property type="match status" value="1"/>
</dbReference>
<dbReference type="RefSeq" id="WP_353476621.1">
    <property type="nucleotide sequence ID" value="NZ_CP123389.1"/>
</dbReference>
<dbReference type="AlphaFoldDB" id="A0AAU8ATV0"/>
<organism evidence="1">
    <name type="scientific">Alloyangia sp. H15</name>
    <dbReference type="NCBI Taxonomy" id="3029062"/>
    <lineage>
        <taxon>Bacteria</taxon>
        <taxon>Pseudomonadati</taxon>
        <taxon>Pseudomonadota</taxon>
        <taxon>Alphaproteobacteria</taxon>
        <taxon>Rhodobacterales</taxon>
        <taxon>Roseobacteraceae</taxon>
        <taxon>Alloyangia</taxon>
    </lineage>
</organism>
<dbReference type="EMBL" id="CP123389">
    <property type="protein sequence ID" value="XCC97730.1"/>
    <property type="molecule type" value="Genomic_DNA"/>
</dbReference>
<protein>
    <recommendedName>
        <fullName evidence="2">4,5-dihydroxyphthalate decarboxylase</fullName>
    </recommendedName>
</protein>
<evidence type="ECO:0000313" key="1">
    <source>
        <dbReference type="EMBL" id="XCC97730.1"/>
    </source>
</evidence>
<reference evidence="1" key="1">
    <citation type="submission" date="2023-02" db="EMBL/GenBank/DDBJ databases">
        <title>Description and genomic characterization of Salipiger bruguierae sp. nov., isolated from the sediment of mangrove plant Bruguiera sexangula.</title>
        <authorList>
            <person name="Long M."/>
        </authorList>
    </citation>
    <scope>NUCLEOTIDE SEQUENCE</scope>
    <source>
        <strain evidence="1">H15</strain>
        <plasmid evidence="1">unnamed4</plasmid>
    </source>
</reference>
<name>A0AAU8ATV0_9RHOB</name>
<keyword evidence="1" id="KW-0614">Plasmid</keyword>
<accession>A0AAU8ATV0</accession>